<keyword evidence="2" id="KW-1185">Reference proteome</keyword>
<name>A0A8S4AQU0_9TELE</name>
<dbReference type="EMBL" id="CAJRST010005557">
    <property type="protein sequence ID" value="CAG5889514.1"/>
    <property type="molecule type" value="Genomic_DNA"/>
</dbReference>
<proteinExistence type="predicted"/>
<dbReference type="Proteomes" id="UP000677803">
    <property type="component" value="Unassembled WGS sequence"/>
</dbReference>
<reference evidence="1" key="1">
    <citation type="submission" date="2021-05" db="EMBL/GenBank/DDBJ databases">
        <authorList>
            <person name="Tigano A."/>
        </authorList>
    </citation>
    <scope>NUCLEOTIDE SEQUENCE</scope>
</reference>
<sequence>MCSSRANRTPLFIQEVISLPFEKFPAVMEKRNRQLTPAEDALEHIVACRDKPFLEQHFIDSYIGTHLCIKCLRSRLQSFLIKPEDQEGMYAGR</sequence>
<dbReference type="AlphaFoldDB" id="A0A8S4AQU0"/>
<gene>
    <name evidence="1" type="ORF">MMEN_LOCUS6197</name>
</gene>
<comment type="caution">
    <text evidence="1">The sequence shown here is derived from an EMBL/GenBank/DDBJ whole genome shotgun (WGS) entry which is preliminary data.</text>
</comment>
<evidence type="ECO:0000313" key="2">
    <source>
        <dbReference type="Proteomes" id="UP000677803"/>
    </source>
</evidence>
<organism evidence="1 2">
    <name type="scientific">Menidia menidia</name>
    <name type="common">Atlantic silverside</name>
    <dbReference type="NCBI Taxonomy" id="238744"/>
    <lineage>
        <taxon>Eukaryota</taxon>
        <taxon>Metazoa</taxon>
        <taxon>Chordata</taxon>
        <taxon>Craniata</taxon>
        <taxon>Vertebrata</taxon>
        <taxon>Euteleostomi</taxon>
        <taxon>Actinopterygii</taxon>
        <taxon>Neopterygii</taxon>
        <taxon>Teleostei</taxon>
        <taxon>Neoteleostei</taxon>
        <taxon>Acanthomorphata</taxon>
        <taxon>Ovalentaria</taxon>
        <taxon>Atherinomorphae</taxon>
        <taxon>Atheriniformes</taxon>
        <taxon>Atherinopsidae</taxon>
        <taxon>Menidiinae</taxon>
        <taxon>Menidia</taxon>
    </lineage>
</organism>
<protein>
    <submittedName>
        <fullName evidence="1">(Atlantic silverside) hypothetical protein</fullName>
    </submittedName>
</protein>
<evidence type="ECO:0000313" key="1">
    <source>
        <dbReference type="EMBL" id="CAG5889514.1"/>
    </source>
</evidence>
<accession>A0A8S4AQU0</accession>